<dbReference type="Gene3D" id="3.40.50.2300">
    <property type="match status" value="1"/>
</dbReference>
<gene>
    <name evidence="4" type="ORF">SAMN02745131_02468</name>
</gene>
<dbReference type="InterPro" id="IPR011006">
    <property type="entry name" value="CheY-like_superfamily"/>
</dbReference>
<dbReference type="OrthoDB" id="9789181at2"/>
<dbReference type="PANTHER" id="PTHR44591">
    <property type="entry name" value="STRESS RESPONSE REGULATOR PROTEIN 1"/>
    <property type="match status" value="1"/>
</dbReference>
<evidence type="ECO:0000313" key="4">
    <source>
        <dbReference type="EMBL" id="SHF36977.1"/>
    </source>
</evidence>
<sequence>MEGYLNRQGKSIAVYNQKILLLDDNKDLLQIVQIILKGQGYDTVLASRIEEAVQKIKIHKPALILMDVFISDQDGREFCNQLKHDDETSNIRVIMMSGYDNSLGLMSQVGADDFMQKPFDYTDLLSRVQKQMWYSNQAIA</sequence>
<feature type="modified residue" description="4-aspartylphosphate" evidence="2">
    <location>
        <position position="67"/>
    </location>
</feature>
<dbReference type="Proteomes" id="UP000184048">
    <property type="component" value="Unassembled WGS sequence"/>
</dbReference>
<proteinExistence type="predicted"/>
<dbReference type="GO" id="GO:0000160">
    <property type="term" value="P:phosphorelay signal transduction system"/>
    <property type="evidence" value="ECO:0007669"/>
    <property type="project" value="InterPro"/>
</dbReference>
<dbReference type="SMART" id="SM00448">
    <property type="entry name" value="REC"/>
    <property type="match status" value="1"/>
</dbReference>
<evidence type="ECO:0000256" key="2">
    <source>
        <dbReference type="PROSITE-ProRule" id="PRU00169"/>
    </source>
</evidence>
<dbReference type="STRING" id="1121884.SAMN02745131_02468"/>
<reference evidence="4 5" key="1">
    <citation type="submission" date="2016-11" db="EMBL/GenBank/DDBJ databases">
        <authorList>
            <person name="Jaros S."/>
            <person name="Januszkiewicz K."/>
            <person name="Wedrychowicz H."/>
        </authorList>
    </citation>
    <scope>NUCLEOTIDE SEQUENCE [LARGE SCALE GENOMIC DNA]</scope>
    <source>
        <strain evidence="4 5">DSM 18119</strain>
    </source>
</reference>
<evidence type="ECO:0000313" key="5">
    <source>
        <dbReference type="Proteomes" id="UP000184048"/>
    </source>
</evidence>
<dbReference type="InterPro" id="IPR050595">
    <property type="entry name" value="Bact_response_regulator"/>
</dbReference>
<protein>
    <submittedName>
        <fullName evidence="4">Response regulator receiver domain-containing protein</fullName>
    </submittedName>
</protein>
<feature type="domain" description="Response regulatory" evidence="3">
    <location>
        <begin position="18"/>
        <end position="132"/>
    </location>
</feature>
<dbReference type="AlphaFoldDB" id="A0A1M5B3R9"/>
<evidence type="ECO:0000256" key="1">
    <source>
        <dbReference type="ARBA" id="ARBA00022553"/>
    </source>
</evidence>
<dbReference type="InterPro" id="IPR001789">
    <property type="entry name" value="Sig_transdc_resp-reg_receiver"/>
</dbReference>
<dbReference type="Pfam" id="PF00072">
    <property type="entry name" value="Response_reg"/>
    <property type="match status" value="1"/>
</dbReference>
<dbReference type="PANTHER" id="PTHR44591:SF3">
    <property type="entry name" value="RESPONSE REGULATORY DOMAIN-CONTAINING PROTEIN"/>
    <property type="match status" value="1"/>
</dbReference>
<dbReference type="PROSITE" id="PS50110">
    <property type="entry name" value="RESPONSE_REGULATORY"/>
    <property type="match status" value="1"/>
</dbReference>
<dbReference type="SUPFAM" id="SSF52172">
    <property type="entry name" value="CheY-like"/>
    <property type="match status" value="1"/>
</dbReference>
<name>A0A1M5B3R9_9BACT</name>
<organism evidence="4 5">
    <name type="scientific">Flavisolibacter ginsengisoli DSM 18119</name>
    <dbReference type="NCBI Taxonomy" id="1121884"/>
    <lineage>
        <taxon>Bacteria</taxon>
        <taxon>Pseudomonadati</taxon>
        <taxon>Bacteroidota</taxon>
        <taxon>Chitinophagia</taxon>
        <taxon>Chitinophagales</taxon>
        <taxon>Chitinophagaceae</taxon>
        <taxon>Flavisolibacter</taxon>
    </lineage>
</organism>
<evidence type="ECO:0000259" key="3">
    <source>
        <dbReference type="PROSITE" id="PS50110"/>
    </source>
</evidence>
<keyword evidence="1 2" id="KW-0597">Phosphoprotein</keyword>
<dbReference type="EMBL" id="FQUU01000009">
    <property type="protein sequence ID" value="SHF36977.1"/>
    <property type="molecule type" value="Genomic_DNA"/>
</dbReference>
<accession>A0A1M5B3R9</accession>
<keyword evidence="5" id="KW-1185">Reference proteome</keyword>